<evidence type="ECO:0000313" key="1">
    <source>
        <dbReference type="EMBL" id="KAE8143166.1"/>
    </source>
</evidence>
<name>A0A5N6TA48_ASPPS</name>
<reference evidence="1 2" key="1">
    <citation type="submission" date="2019-04" db="EMBL/GenBank/DDBJ databases">
        <title>Friends and foes A comparative genomics study of 23 Aspergillus species from section Flavi.</title>
        <authorList>
            <consortium name="DOE Joint Genome Institute"/>
            <person name="Kjaerbolling I."/>
            <person name="Vesth T."/>
            <person name="Frisvad J.C."/>
            <person name="Nybo J.L."/>
            <person name="Theobald S."/>
            <person name="Kildgaard S."/>
            <person name="Isbrandt T."/>
            <person name="Kuo A."/>
            <person name="Sato A."/>
            <person name="Lyhne E.K."/>
            <person name="Kogle M.E."/>
            <person name="Wiebenga A."/>
            <person name="Kun R.S."/>
            <person name="Lubbers R.J."/>
            <person name="Makela M.R."/>
            <person name="Barry K."/>
            <person name="Chovatia M."/>
            <person name="Clum A."/>
            <person name="Daum C."/>
            <person name="Haridas S."/>
            <person name="He G."/>
            <person name="LaButti K."/>
            <person name="Lipzen A."/>
            <person name="Mondo S."/>
            <person name="Riley R."/>
            <person name="Salamov A."/>
            <person name="Simmons B.A."/>
            <person name="Magnuson J.K."/>
            <person name="Henrissat B."/>
            <person name="Mortensen U.H."/>
            <person name="Larsen T.O."/>
            <person name="Devries R.P."/>
            <person name="Grigoriev I.V."/>
            <person name="Machida M."/>
            <person name="Baker S.E."/>
            <person name="Andersen M.R."/>
        </authorList>
    </citation>
    <scope>NUCLEOTIDE SEQUENCE [LARGE SCALE GENOMIC DNA]</scope>
    <source>
        <strain evidence="1 2">CBS 117625</strain>
    </source>
</reference>
<dbReference type="RefSeq" id="XP_031919229.1">
    <property type="nucleotide sequence ID" value="XM_032063656.1"/>
</dbReference>
<accession>A0A5N6TA48</accession>
<dbReference type="Proteomes" id="UP000325672">
    <property type="component" value="Unassembled WGS sequence"/>
</dbReference>
<gene>
    <name evidence="1" type="ORF">BDV38DRAFT_62371</name>
</gene>
<protein>
    <submittedName>
        <fullName evidence="1">Uncharacterized protein</fullName>
    </submittedName>
</protein>
<dbReference type="GeneID" id="43647866"/>
<dbReference type="AlphaFoldDB" id="A0A5N6TA48"/>
<proteinExistence type="predicted"/>
<evidence type="ECO:0000313" key="2">
    <source>
        <dbReference type="Proteomes" id="UP000325672"/>
    </source>
</evidence>
<keyword evidence="2" id="KW-1185">Reference proteome</keyword>
<organism evidence="1 2">
    <name type="scientific">Aspergillus pseudotamarii</name>
    <dbReference type="NCBI Taxonomy" id="132259"/>
    <lineage>
        <taxon>Eukaryota</taxon>
        <taxon>Fungi</taxon>
        <taxon>Dikarya</taxon>
        <taxon>Ascomycota</taxon>
        <taxon>Pezizomycotina</taxon>
        <taxon>Eurotiomycetes</taxon>
        <taxon>Eurotiomycetidae</taxon>
        <taxon>Eurotiales</taxon>
        <taxon>Aspergillaceae</taxon>
        <taxon>Aspergillus</taxon>
        <taxon>Aspergillus subgen. Circumdati</taxon>
    </lineage>
</organism>
<dbReference type="EMBL" id="ML743552">
    <property type="protein sequence ID" value="KAE8143166.1"/>
    <property type="molecule type" value="Genomic_DNA"/>
</dbReference>
<sequence length="128" mass="14338">MCMIVPPLSHLSRLSGKFVTSICFMIIVSFTNSDIGSSETKYRKSIECCNKANELNPRLRHGIRQKVLYNIVREKLPAAIVYIRVTRSAIGRASVIPKASRQSARSEHAANYMQTLRASTYISGFVQS</sequence>